<feature type="signal peptide" evidence="1">
    <location>
        <begin position="1"/>
        <end position="19"/>
    </location>
</feature>
<feature type="chain" id="PRO_5040474093" evidence="1">
    <location>
        <begin position="20"/>
        <end position="118"/>
    </location>
</feature>
<dbReference type="EMBL" id="JADNRY010000031">
    <property type="protein sequence ID" value="KAF9071609.1"/>
    <property type="molecule type" value="Genomic_DNA"/>
</dbReference>
<protein>
    <submittedName>
        <fullName evidence="2">Uncharacterized protein</fullName>
    </submittedName>
</protein>
<dbReference type="OrthoDB" id="2960749at2759"/>
<accession>A0A9P5PSP9</accession>
<gene>
    <name evidence="2" type="ORF">BDP27DRAFT_1446312</name>
</gene>
<keyword evidence="3" id="KW-1185">Reference proteome</keyword>
<evidence type="ECO:0000313" key="2">
    <source>
        <dbReference type="EMBL" id="KAF9071609.1"/>
    </source>
</evidence>
<name>A0A9P5PSP9_9AGAR</name>
<evidence type="ECO:0000313" key="3">
    <source>
        <dbReference type="Proteomes" id="UP000772434"/>
    </source>
</evidence>
<dbReference type="Proteomes" id="UP000772434">
    <property type="component" value="Unassembled WGS sequence"/>
</dbReference>
<sequence>MFFAKNLVTLIVAATIAVASPVKRQSTTNCLVTLTPTPEFPAGSVQTDLNFAIGHTVAVEFTGSTVDNFEPIVSYNVQVELSVSGESEETVAAFIETWPGTTISGIAAQWAVSAAECS</sequence>
<dbReference type="AlphaFoldDB" id="A0A9P5PSP9"/>
<reference evidence="2" key="1">
    <citation type="submission" date="2020-11" db="EMBL/GenBank/DDBJ databases">
        <authorList>
            <consortium name="DOE Joint Genome Institute"/>
            <person name="Ahrendt S."/>
            <person name="Riley R."/>
            <person name="Andreopoulos W."/>
            <person name="Labutti K."/>
            <person name="Pangilinan J."/>
            <person name="Ruiz-Duenas F.J."/>
            <person name="Barrasa J.M."/>
            <person name="Sanchez-Garcia M."/>
            <person name="Camarero S."/>
            <person name="Miyauchi S."/>
            <person name="Serrano A."/>
            <person name="Linde D."/>
            <person name="Babiker R."/>
            <person name="Drula E."/>
            <person name="Ayuso-Fernandez I."/>
            <person name="Pacheco R."/>
            <person name="Padilla G."/>
            <person name="Ferreira P."/>
            <person name="Barriuso J."/>
            <person name="Kellner H."/>
            <person name="Castanera R."/>
            <person name="Alfaro M."/>
            <person name="Ramirez L."/>
            <person name="Pisabarro A.G."/>
            <person name="Kuo A."/>
            <person name="Tritt A."/>
            <person name="Lipzen A."/>
            <person name="He G."/>
            <person name="Yan M."/>
            <person name="Ng V."/>
            <person name="Cullen D."/>
            <person name="Martin F."/>
            <person name="Rosso M.-N."/>
            <person name="Henrissat B."/>
            <person name="Hibbett D."/>
            <person name="Martinez A.T."/>
            <person name="Grigoriev I.V."/>
        </authorList>
    </citation>
    <scope>NUCLEOTIDE SEQUENCE</scope>
    <source>
        <strain evidence="2">AH 40177</strain>
    </source>
</reference>
<proteinExistence type="predicted"/>
<keyword evidence="1" id="KW-0732">Signal</keyword>
<organism evidence="2 3">
    <name type="scientific">Rhodocollybia butyracea</name>
    <dbReference type="NCBI Taxonomy" id="206335"/>
    <lineage>
        <taxon>Eukaryota</taxon>
        <taxon>Fungi</taxon>
        <taxon>Dikarya</taxon>
        <taxon>Basidiomycota</taxon>
        <taxon>Agaricomycotina</taxon>
        <taxon>Agaricomycetes</taxon>
        <taxon>Agaricomycetidae</taxon>
        <taxon>Agaricales</taxon>
        <taxon>Marasmiineae</taxon>
        <taxon>Omphalotaceae</taxon>
        <taxon>Rhodocollybia</taxon>
    </lineage>
</organism>
<comment type="caution">
    <text evidence="2">The sequence shown here is derived from an EMBL/GenBank/DDBJ whole genome shotgun (WGS) entry which is preliminary data.</text>
</comment>
<evidence type="ECO:0000256" key="1">
    <source>
        <dbReference type="SAM" id="SignalP"/>
    </source>
</evidence>